<organism evidence="7 8">
    <name type="scientific">Rhodococcus qingshengii JCM 15477</name>
    <dbReference type="NCBI Taxonomy" id="1303681"/>
    <lineage>
        <taxon>Bacteria</taxon>
        <taxon>Bacillati</taxon>
        <taxon>Actinomycetota</taxon>
        <taxon>Actinomycetes</taxon>
        <taxon>Mycobacteriales</taxon>
        <taxon>Nocardiaceae</taxon>
        <taxon>Rhodococcus</taxon>
        <taxon>Rhodococcus erythropolis group</taxon>
    </lineage>
</organism>
<evidence type="ECO:0000256" key="4">
    <source>
        <dbReference type="ARBA" id="ARBA00023002"/>
    </source>
</evidence>
<dbReference type="InterPro" id="IPR013154">
    <property type="entry name" value="ADH-like_N"/>
</dbReference>
<proteinExistence type="inferred from homology"/>
<reference evidence="8" key="1">
    <citation type="journal article" date="2022" name="Environ. Microbiol.">
        <title>Functional analysis, diversity, and distribution of carbendazim hydrolases MheI and CbmA, responsible for the initial step in carbendazim degradation.</title>
        <authorList>
            <person name="Zhang M."/>
            <person name="Bai X."/>
            <person name="Li Q."/>
            <person name="Zhang L."/>
            <person name="Zhu Q."/>
            <person name="Gao S."/>
            <person name="Ke Z."/>
            <person name="Jiang M."/>
            <person name="Hu J."/>
            <person name="Qiu J."/>
            <person name="Hong Q."/>
        </authorList>
    </citation>
    <scope>NUCLEOTIDE SEQUENCE [LARGE SCALE GENOMIC DNA]</scope>
    <source>
        <strain evidence="8">djl-6</strain>
    </source>
</reference>
<dbReference type="Proteomes" id="UP000831484">
    <property type="component" value="Plasmid pdjl-6-4"/>
</dbReference>
<dbReference type="PROSITE" id="PS00059">
    <property type="entry name" value="ADH_ZINC"/>
    <property type="match status" value="1"/>
</dbReference>
<keyword evidence="4" id="KW-0560">Oxidoreductase</keyword>
<dbReference type="SMART" id="SM00829">
    <property type="entry name" value="PKS_ER"/>
    <property type="match status" value="1"/>
</dbReference>
<evidence type="ECO:0000256" key="3">
    <source>
        <dbReference type="ARBA" id="ARBA00022833"/>
    </source>
</evidence>
<name>A0AB38RMF0_RHOSG</name>
<dbReference type="SUPFAM" id="SSF51735">
    <property type="entry name" value="NAD(P)-binding Rossmann-fold domains"/>
    <property type="match status" value="1"/>
</dbReference>
<dbReference type="InterPro" id="IPR036291">
    <property type="entry name" value="NAD(P)-bd_dom_sf"/>
</dbReference>
<dbReference type="Gene3D" id="3.90.180.10">
    <property type="entry name" value="Medium-chain alcohol dehydrogenases, catalytic domain"/>
    <property type="match status" value="1"/>
</dbReference>
<keyword evidence="3 5" id="KW-0862">Zinc</keyword>
<dbReference type="AlphaFoldDB" id="A0AB38RMF0"/>
<keyword evidence="7" id="KW-0614">Plasmid</keyword>
<keyword evidence="8" id="KW-1185">Reference proteome</keyword>
<dbReference type="Pfam" id="PF08240">
    <property type="entry name" value="ADH_N"/>
    <property type="match status" value="1"/>
</dbReference>
<evidence type="ECO:0000313" key="8">
    <source>
        <dbReference type="Proteomes" id="UP000831484"/>
    </source>
</evidence>
<evidence type="ECO:0000256" key="2">
    <source>
        <dbReference type="ARBA" id="ARBA00022723"/>
    </source>
</evidence>
<keyword evidence="2 5" id="KW-0479">Metal-binding</keyword>
<dbReference type="Pfam" id="PF00107">
    <property type="entry name" value="ADH_zinc_N"/>
    <property type="match status" value="1"/>
</dbReference>
<dbReference type="EMBL" id="CP096567">
    <property type="protein sequence ID" value="UPU46503.1"/>
    <property type="molecule type" value="Genomic_DNA"/>
</dbReference>
<comment type="similarity">
    <text evidence="5">Belongs to the zinc-containing alcohol dehydrogenase family.</text>
</comment>
<evidence type="ECO:0000256" key="1">
    <source>
        <dbReference type="ARBA" id="ARBA00001947"/>
    </source>
</evidence>
<evidence type="ECO:0000259" key="6">
    <source>
        <dbReference type="SMART" id="SM00829"/>
    </source>
</evidence>
<comment type="cofactor">
    <cofactor evidence="1 5">
        <name>Zn(2+)</name>
        <dbReference type="ChEBI" id="CHEBI:29105"/>
    </cofactor>
</comment>
<dbReference type="InterPro" id="IPR020843">
    <property type="entry name" value="ER"/>
</dbReference>
<protein>
    <submittedName>
        <fullName evidence="7">Zinc-binding dehydrogenase</fullName>
    </submittedName>
</protein>
<dbReference type="PANTHER" id="PTHR43401:SF2">
    <property type="entry name" value="L-THREONINE 3-DEHYDROGENASE"/>
    <property type="match status" value="1"/>
</dbReference>
<dbReference type="GO" id="GO:0008270">
    <property type="term" value="F:zinc ion binding"/>
    <property type="evidence" value="ECO:0007669"/>
    <property type="project" value="InterPro"/>
</dbReference>
<feature type="domain" description="Enoyl reductase (ER)" evidence="6">
    <location>
        <begin position="22"/>
        <end position="335"/>
    </location>
</feature>
<evidence type="ECO:0000313" key="7">
    <source>
        <dbReference type="EMBL" id="UPU46503.1"/>
    </source>
</evidence>
<dbReference type="GO" id="GO:0016491">
    <property type="term" value="F:oxidoreductase activity"/>
    <property type="evidence" value="ECO:0007669"/>
    <property type="project" value="UniProtKB-KW"/>
</dbReference>
<dbReference type="InterPro" id="IPR013149">
    <property type="entry name" value="ADH-like_C"/>
</dbReference>
<dbReference type="RefSeq" id="WP_064074876.1">
    <property type="nucleotide sequence ID" value="NZ_CP096567.1"/>
</dbReference>
<dbReference type="SUPFAM" id="SSF50129">
    <property type="entry name" value="GroES-like"/>
    <property type="match status" value="1"/>
</dbReference>
<geneLocation type="plasmid" evidence="7 8">
    <name>pdjl-6-4</name>
</geneLocation>
<gene>
    <name evidence="7" type="ORF">M0639_32680</name>
</gene>
<dbReference type="InterPro" id="IPR002328">
    <property type="entry name" value="ADH_Zn_CS"/>
</dbReference>
<accession>A0AB38RMF0</accession>
<dbReference type="InterPro" id="IPR011032">
    <property type="entry name" value="GroES-like_sf"/>
</dbReference>
<sequence length="345" mass="36542">MVETIELEIDDSMRAMRFDVESRTLALRTVPVPEIGHDEVLVRVEAAGVCLSDVHIAQGLIKPRHIRTGEVTLGHEVAGTVARIGEGVAGWTVGDRVALQPLVLRSDGPRTLGVDYDGGWAEYVVTPASTLVAIPTGLAFEEAAIIPDAVSTPWSAIRTTGQVRAGESVGVWGVGGLGAHAIQLLRLVGAAPIVAVDPLLVARDRALALGADAALDPTAADFLAQLKDATRGRMLDLALDFAGVSAAQQQTLSSLAYGGRIVLVGLSGRPITIENSVDFSVFKHTVRGHFGQDYSDVPELIDLVSWGRLDLSGSISGVLPLEEAADAIRRLDEKIDDPIRLILRP</sequence>
<dbReference type="PANTHER" id="PTHR43401">
    <property type="entry name" value="L-THREONINE 3-DEHYDROGENASE"/>
    <property type="match status" value="1"/>
</dbReference>
<dbReference type="InterPro" id="IPR050129">
    <property type="entry name" value="Zn_alcohol_dh"/>
</dbReference>
<evidence type="ECO:0000256" key="5">
    <source>
        <dbReference type="RuleBase" id="RU361277"/>
    </source>
</evidence>